<sequence length="1140" mass="134159">MKWLKKLRLIKWHYFEDETMEFGRQTLITGQNAAGKSTIIDALQVLLIADQRQIRFNPAAHEEAKRSLIHYLKGKIGSDDRTFVRDGNFTTYIVAEFRDDVKKESFVIGVVIDVFSDQQFEEEYFILADCRLDDLDFIKPSGHLRNREEFRRRHAVSSDRSRARAIFERNKTTYQKALLARLGGLNERFFRIFLKALSFKPIQNVRDFVYDYILDKKELQLDLMKQNFDIHEKYKRELEQLQIRKEKLQSIRDVYDQYDKLRVTVQEQEYVIRRLKLTLEEEQLETCRKQLAEMEDRLRGMEDEMALAAMKYEEAKAEAEQALTRWKSHDAVKRAEELERQIEEWSDGLERLKQELNAARRALEGERQLVAQLVDWPGNDGWTLRSDDRANLTSGVEAMSTAIRRMEIMLDSDPETEIFVDDLGELMQRIMDLGTQLGQIHEQLLIERTRAEERVRALADRMCELEQVIRDLENKKRPYPHSVVQLKRVLEERLNGRSPVWIFCEEMEVEDEDWRNAVEGYLNTQRFDLLVRPEVFAEALSIYEREKYRLQLEGVGLVDTEKEKRFFQTAEAGSLAEALSTDNPFVRAHIDHLLGRVMKAADEQDLRRHRTAVTRTCMVYHNMVARQMRRQQYELPYIGAKAIVRQLELKKQELAETSKEHAHWADIHRGITGWTEKLTDKKARMERLGGQLALTSQLADTRRRLAGAKSEFERLDLSEARRLEQAYHDWQSEVERWNNRRMDLGKEMGVKEEERRNINAQIYIQNNKVKDARQVLDSWVAEYDPGLLQGALSRWSDAEKQDLPTYRKLENWQNNQKGNATRRDDTRSELQKLRLQFNAEHLFDGPEAAEDNDAYDAALRTVADINIPDYQDKVEKALKDSEEEFKSHFVFRLREAIEMAKREFHELNYALRNFPFSRDRYFFEVTSREKYRRFYDAVMNPMLAEKGSLFDLPDHDSSETLHELFEMLVRGEAGDMEEFTDYRSYLDFDIRVHSDDSSYSFSRVLREKSGGETQTPFYIAILASFHHLYRTNKTSRLVVFDEAFNKMDEQRIQSSLRLIKQLNLQLIAAVPDEKMQHMAPEVTTTLIVTNRNYRCFVDMVDRADIAEFLAIEDDDAGAGVTGSGDDEDGTREVVWQDELF</sequence>
<feature type="coiled-coil region" evidence="1">
    <location>
        <begin position="231"/>
        <end position="369"/>
    </location>
</feature>
<gene>
    <name evidence="2" type="primary">txxe 3054-sbcC</name>
    <name evidence="2" type="ORF">TXXE_15325</name>
</gene>
<dbReference type="Gene3D" id="3.40.50.300">
    <property type="entry name" value="P-loop containing nucleotide triphosphate hydrolases"/>
    <property type="match status" value="1"/>
</dbReference>
<dbReference type="GO" id="GO:0006508">
    <property type="term" value="P:proteolysis"/>
    <property type="evidence" value="ECO:0007669"/>
    <property type="project" value="UniProtKB-KW"/>
</dbReference>
<dbReference type="InterPro" id="IPR027417">
    <property type="entry name" value="P-loop_NTPase"/>
</dbReference>
<dbReference type="PANTHER" id="PTHR32182">
    <property type="entry name" value="DNA REPLICATION AND REPAIR PROTEIN RECF"/>
    <property type="match status" value="1"/>
</dbReference>
<keyword evidence="2" id="KW-0540">Nuclease</keyword>
<dbReference type="PANTHER" id="PTHR32182:SF0">
    <property type="entry name" value="DNA REPLICATION AND REPAIR PROTEIN RECF"/>
    <property type="match status" value="1"/>
</dbReference>
<evidence type="ECO:0000313" key="3">
    <source>
        <dbReference type="Proteomes" id="UP000681526"/>
    </source>
</evidence>
<keyword evidence="2" id="KW-0269">Exonuclease</keyword>
<dbReference type="Proteomes" id="UP000681526">
    <property type="component" value="Unassembled WGS sequence"/>
</dbReference>
<proteinExistence type="predicted"/>
<name>A0ABM8V705_THEXY</name>
<dbReference type="EMBL" id="CAJRAY010000080">
    <property type="protein sequence ID" value="CAG5091243.1"/>
    <property type="molecule type" value="Genomic_DNA"/>
</dbReference>
<evidence type="ECO:0000313" key="2">
    <source>
        <dbReference type="EMBL" id="CAG5091243.1"/>
    </source>
</evidence>
<keyword evidence="2" id="KW-0645">Protease</keyword>
<dbReference type="Gene3D" id="3.40.1140.10">
    <property type="match status" value="1"/>
</dbReference>
<dbReference type="RefSeq" id="WP_213485484.1">
    <property type="nucleotide sequence ID" value="NZ_CAJRAY010000080.1"/>
</dbReference>
<dbReference type="SUPFAM" id="SSF52540">
    <property type="entry name" value="P-loop containing nucleoside triphosphate hydrolases"/>
    <property type="match status" value="1"/>
</dbReference>
<protein>
    <submittedName>
        <fullName evidence="2">Exonuclease SbcC</fullName>
    </submittedName>
</protein>
<dbReference type="GO" id="GO:0004527">
    <property type="term" value="F:exonuclease activity"/>
    <property type="evidence" value="ECO:0007669"/>
    <property type="project" value="UniProtKB-KW"/>
</dbReference>
<evidence type="ECO:0000256" key="1">
    <source>
        <dbReference type="SAM" id="Coils"/>
    </source>
</evidence>
<dbReference type="Pfam" id="PF13558">
    <property type="entry name" value="SbcC_Walker_B"/>
    <property type="match status" value="1"/>
</dbReference>
<keyword evidence="2" id="KW-0378">Hydrolase</keyword>
<organism evidence="2 3">
    <name type="scientific">Thermobacillus xylanilyticus</name>
    <dbReference type="NCBI Taxonomy" id="76633"/>
    <lineage>
        <taxon>Bacteria</taxon>
        <taxon>Bacillati</taxon>
        <taxon>Bacillota</taxon>
        <taxon>Bacilli</taxon>
        <taxon>Bacillales</taxon>
        <taxon>Paenibacillaceae</taxon>
        <taxon>Thermobacillus</taxon>
    </lineage>
</organism>
<dbReference type="Pfam" id="PF13555">
    <property type="entry name" value="AAA_29"/>
    <property type="match status" value="1"/>
</dbReference>
<keyword evidence="3" id="KW-1185">Reference proteome</keyword>
<comment type="caution">
    <text evidence="2">The sequence shown here is derived from an EMBL/GenBank/DDBJ whole genome shotgun (WGS) entry which is preliminary data.</text>
</comment>
<keyword evidence="1" id="KW-0175">Coiled coil</keyword>
<reference evidence="2 3" key="1">
    <citation type="submission" date="2021-04" db="EMBL/GenBank/DDBJ databases">
        <authorList>
            <person name="Rakotoarivonina H."/>
        </authorList>
    </citation>
    <scope>NUCLEOTIDE SEQUENCE [LARGE SCALE GENOMIC DNA]</scope>
    <source>
        <strain evidence="2 3">XE</strain>
    </source>
</reference>
<accession>A0ABM8V705</accession>
<dbReference type="GO" id="GO:0008233">
    <property type="term" value="F:peptidase activity"/>
    <property type="evidence" value="ECO:0007669"/>
    <property type="project" value="UniProtKB-KW"/>
</dbReference>